<dbReference type="PROSITE" id="PS00571">
    <property type="entry name" value="AMIDASES"/>
    <property type="match status" value="1"/>
</dbReference>
<dbReference type="SUPFAM" id="SSF75304">
    <property type="entry name" value="Amidase signature (AS) enzymes"/>
    <property type="match status" value="1"/>
</dbReference>
<dbReference type="InterPro" id="IPR020556">
    <property type="entry name" value="Amidase_CS"/>
</dbReference>
<accession>A0A382V6Z4</accession>
<organism evidence="2">
    <name type="scientific">marine metagenome</name>
    <dbReference type="NCBI Taxonomy" id="408172"/>
    <lineage>
        <taxon>unclassified sequences</taxon>
        <taxon>metagenomes</taxon>
        <taxon>ecological metagenomes</taxon>
    </lineage>
</organism>
<feature type="non-terminal residue" evidence="2">
    <location>
        <position position="225"/>
    </location>
</feature>
<dbReference type="PANTHER" id="PTHR11895">
    <property type="entry name" value="TRANSAMIDASE"/>
    <property type="match status" value="1"/>
</dbReference>
<reference evidence="2" key="1">
    <citation type="submission" date="2018-05" db="EMBL/GenBank/DDBJ databases">
        <authorList>
            <person name="Lanie J.A."/>
            <person name="Ng W.-L."/>
            <person name="Kazmierczak K.M."/>
            <person name="Andrzejewski T.M."/>
            <person name="Davidsen T.M."/>
            <person name="Wayne K.J."/>
            <person name="Tettelin H."/>
            <person name="Glass J.I."/>
            <person name="Rusch D."/>
            <person name="Podicherti R."/>
            <person name="Tsui H.-C.T."/>
            <person name="Winkler M.E."/>
        </authorList>
    </citation>
    <scope>NUCLEOTIDE SEQUENCE</scope>
</reference>
<dbReference type="GO" id="GO:0003824">
    <property type="term" value="F:catalytic activity"/>
    <property type="evidence" value="ECO:0007669"/>
    <property type="project" value="InterPro"/>
</dbReference>
<dbReference type="Pfam" id="PF01425">
    <property type="entry name" value="Amidase"/>
    <property type="match status" value="1"/>
</dbReference>
<feature type="domain" description="Amidase" evidence="1">
    <location>
        <begin position="27"/>
        <end position="225"/>
    </location>
</feature>
<dbReference type="EMBL" id="UINC01149298">
    <property type="protein sequence ID" value="SVD41681.1"/>
    <property type="molecule type" value="Genomic_DNA"/>
</dbReference>
<gene>
    <name evidence="2" type="ORF">METZ01_LOCUS394535</name>
</gene>
<dbReference type="PANTHER" id="PTHR11895:SF7">
    <property type="entry name" value="GLUTAMYL-TRNA(GLN) AMIDOTRANSFERASE SUBUNIT A, MITOCHONDRIAL"/>
    <property type="match status" value="1"/>
</dbReference>
<evidence type="ECO:0000259" key="1">
    <source>
        <dbReference type="Pfam" id="PF01425"/>
    </source>
</evidence>
<evidence type="ECO:0000313" key="2">
    <source>
        <dbReference type="EMBL" id="SVD41681.1"/>
    </source>
</evidence>
<dbReference type="InterPro" id="IPR036928">
    <property type="entry name" value="AS_sf"/>
</dbReference>
<dbReference type="Gene3D" id="3.90.1300.10">
    <property type="entry name" value="Amidase signature (AS) domain"/>
    <property type="match status" value="1"/>
</dbReference>
<dbReference type="InterPro" id="IPR023631">
    <property type="entry name" value="Amidase_dom"/>
</dbReference>
<dbReference type="AlphaFoldDB" id="A0A382V6Z4"/>
<proteinExistence type="predicted"/>
<name>A0A382V6Z4_9ZZZZ</name>
<dbReference type="InterPro" id="IPR000120">
    <property type="entry name" value="Amidase"/>
</dbReference>
<sequence>MSFKEYDEYDALGLAELVKKKEVSAEELLDESIQRTEKVNDKTNAVVLKHYDEAKAMIEKGLPEGPFTGVPYLLKDLHVLLTGTKTTYGSKFFKDYVADHNSTLVDRYLDAGLVIFGKTNSPEFGLTVTTEPELYGPTRNPWNLDHSAGGSSGGAASAVASGILPMANASDGGGSIRIPASCCGLVGLKPTRARTPMGPDRGEGWAGQSISHCVSKSVRDTAALL</sequence>
<protein>
    <recommendedName>
        <fullName evidence="1">Amidase domain-containing protein</fullName>
    </recommendedName>
</protein>